<name>S7PVC0_GLOTA</name>
<dbReference type="InterPro" id="IPR011044">
    <property type="entry name" value="Quino_amine_DH_bsu"/>
</dbReference>
<dbReference type="PROSITE" id="PS50181">
    <property type="entry name" value="FBOX"/>
    <property type="match status" value="1"/>
</dbReference>
<dbReference type="Proteomes" id="UP000030669">
    <property type="component" value="Unassembled WGS sequence"/>
</dbReference>
<dbReference type="SMART" id="SM00256">
    <property type="entry name" value="FBOX"/>
    <property type="match status" value="1"/>
</dbReference>
<dbReference type="Gene3D" id="1.20.1280.50">
    <property type="match status" value="1"/>
</dbReference>
<dbReference type="OrthoDB" id="550575at2759"/>
<dbReference type="SUPFAM" id="SSF81383">
    <property type="entry name" value="F-box domain"/>
    <property type="match status" value="1"/>
</dbReference>
<dbReference type="InterPro" id="IPR001810">
    <property type="entry name" value="F-box_dom"/>
</dbReference>
<dbReference type="InterPro" id="IPR036047">
    <property type="entry name" value="F-box-like_dom_sf"/>
</dbReference>
<gene>
    <name evidence="2" type="ORF">GLOTRDRAFT_140966</name>
</gene>
<proteinExistence type="predicted"/>
<dbReference type="GeneID" id="19304658"/>
<organism evidence="2 3">
    <name type="scientific">Gloeophyllum trabeum (strain ATCC 11539 / FP-39264 / Madison 617)</name>
    <name type="common">Brown rot fungus</name>
    <dbReference type="NCBI Taxonomy" id="670483"/>
    <lineage>
        <taxon>Eukaryota</taxon>
        <taxon>Fungi</taxon>
        <taxon>Dikarya</taxon>
        <taxon>Basidiomycota</taxon>
        <taxon>Agaricomycotina</taxon>
        <taxon>Agaricomycetes</taxon>
        <taxon>Gloeophyllales</taxon>
        <taxon>Gloeophyllaceae</taxon>
        <taxon>Gloeophyllum</taxon>
    </lineage>
</organism>
<dbReference type="HOGENOM" id="CLU_021592_2_0_1"/>
<dbReference type="AlphaFoldDB" id="S7PVC0"/>
<keyword evidence="3" id="KW-1185">Reference proteome</keyword>
<dbReference type="KEGG" id="gtr:GLOTRDRAFT_140966"/>
<sequence length="572" mass="63449">MLARLPPELVLETLSYLPAQSLRSLQLTCAAWYSFIRANESLIYHKAALVHRFVDSFEADLPKAKAAFARKYVEGAADWKAFCGDRFQLENNWLGRGPSTIRTVAAAGSWVHRIKIDENEGFAITTYAVGGLAVTDLREGGGVLWSLEQNYVRPYAHCEYSNGFLVFDQLGGFKEVWCLESRQPPDTYPERSPPDDRQHLAALRASYFHPNDSDRGRFRPWALLHMPTITHAFRFVYPTLLVASQNEAYLFDIPTGTLVQTIDISAPSPHGLRELSYVELSAEHVFICWKFAINIFSRRDGSLVLNIPIRDAQDIGMLLTVDTHQFPTSPGVPNAAIAPLEAVSRYYGPGAGCSLIEEFVAVHVSADGRTLAVLGNPETLLLIPDFTRIARKEVPLALSSARIDFTDHGDSLYHAFENGKIGLVMCTGIYVVTLDSTYHGVGPPMPLPESNEDYGGAEDPPECGFAFPNLYICCALGFEDIRLLSQIDCLQMTDTGLYFIWEESQIPRPVTIALAEDYTDGTGEAAQADAPQIEEEEFGLEDDEDEAMINQDGQVPQLPILTFIDFAVRPSP</sequence>
<feature type="domain" description="F-box" evidence="1">
    <location>
        <begin position="1"/>
        <end position="47"/>
    </location>
</feature>
<dbReference type="RefSeq" id="XP_007870025.1">
    <property type="nucleotide sequence ID" value="XM_007871834.1"/>
</dbReference>
<dbReference type="EMBL" id="KB469310">
    <property type="protein sequence ID" value="EPQ51571.1"/>
    <property type="molecule type" value="Genomic_DNA"/>
</dbReference>
<dbReference type="OMA" id="VWDAPGI"/>
<evidence type="ECO:0000313" key="3">
    <source>
        <dbReference type="Proteomes" id="UP000030669"/>
    </source>
</evidence>
<dbReference type="SUPFAM" id="SSF50969">
    <property type="entry name" value="YVTN repeat-like/Quinoprotein amine dehydrogenase"/>
    <property type="match status" value="1"/>
</dbReference>
<reference evidence="2 3" key="1">
    <citation type="journal article" date="2012" name="Science">
        <title>The Paleozoic origin of enzymatic lignin decomposition reconstructed from 31 fungal genomes.</title>
        <authorList>
            <person name="Floudas D."/>
            <person name="Binder M."/>
            <person name="Riley R."/>
            <person name="Barry K."/>
            <person name="Blanchette R.A."/>
            <person name="Henrissat B."/>
            <person name="Martinez A.T."/>
            <person name="Otillar R."/>
            <person name="Spatafora J.W."/>
            <person name="Yadav J.S."/>
            <person name="Aerts A."/>
            <person name="Benoit I."/>
            <person name="Boyd A."/>
            <person name="Carlson A."/>
            <person name="Copeland A."/>
            <person name="Coutinho P.M."/>
            <person name="de Vries R.P."/>
            <person name="Ferreira P."/>
            <person name="Findley K."/>
            <person name="Foster B."/>
            <person name="Gaskell J."/>
            <person name="Glotzer D."/>
            <person name="Gorecki P."/>
            <person name="Heitman J."/>
            <person name="Hesse C."/>
            <person name="Hori C."/>
            <person name="Igarashi K."/>
            <person name="Jurgens J.A."/>
            <person name="Kallen N."/>
            <person name="Kersten P."/>
            <person name="Kohler A."/>
            <person name="Kuees U."/>
            <person name="Kumar T.K.A."/>
            <person name="Kuo A."/>
            <person name="LaButti K."/>
            <person name="Larrondo L.F."/>
            <person name="Lindquist E."/>
            <person name="Ling A."/>
            <person name="Lombard V."/>
            <person name="Lucas S."/>
            <person name="Lundell T."/>
            <person name="Martin R."/>
            <person name="McLaughlin D.J."/>
            <person name="Morgenstern I."/>
            <person name="Morin E."/>
            <person name="Murat C."/>
            <person name="Nagy L.G."/>
            <person name="Nolan M."/>
            <person name="Ohm R.A."/>
            <person name="Patyshakuliyeva A."/>
            <person name="Rokas A."/>
            <person name="Ruiz-Duenas F.J."/>
            <person name="Sabat G."/>
            <person name="Salamov A."/>
            <person name="Samejima M."/>
            <person name="Schmutz J."/>
            <person name="Slot J.C."/>
            <person name="St John F."/>
            <person name="Stenlid J."/>
            <person name="Sun H."/>
            <person name="Sun S."/>
            <person name="Syed K."/>
            <person name="Tsang A."/>
            <person name="Wiebenga A."/>
            <person name="Young D."/>
            <person name="Pisabarro A."/>
            <person name="Eastwood D.C."/>
            <person name="Martin F."/>
            <person name="Cullen D."/>
            <person name="Grigoriev I.V."/>
            <person name="Hibbett D.S."/>
        </authorList>
    </citation>
    <scope>NUCLEOTIDE SEQUENCE [LARGE SCALE GENOMIC DNA]</scope>
    <source>
        <strain evidence="2 3">ATCC 11539</strain>
    </source>
</reference>
<dbReference type="Pfam" id="PF12937">
    <property type="entry name" value="F-box-like"/>
    <property type="match status" value="1"/>
</dbReference>
<evidence type="ECO:0000259" key="1">
    <source>
        <dbReference type="PROSITE" id="PS50181"/>
    </source>
</evidence>
<dbReference type="CDD" id="cd09917">
    <property type="entry name" value="F-box_SF"/>
    <property type="match status" value="1"/>
</dbReference>
<evidence type="ECO:0000313" key="2">
    <source>
        <dbReference type="EMBL" id="EPQ51571.1"/>
    </source>
</evidence>
<accession>S7PVC0</accession>
<protein>
    <recommendedName>
        <fullName evidence="1">F-box domain-containing protein</fullName>
    </recommendedName>
</protein>
<dbReference type="eggNOG" id="ENOG502S7XY">
    <property type="taxonomic scope" value="Eukaryota"/>
</dbReference>
<dbReference type="STRING" id="670483.S7PVC0"/>